<evidence type="ECO:0000313" key="3">
    <source>
        <dbReference type="Proteomes" id="UP000824755"/>
    </source>
</evidence>
<protein>
    <submittedName>
        <fullName evidence="2">CDP-alcohol phosphatidyltransferase family protein</fullName>
    </submittedName>
</protein>
<dbReference type="EMBL" id="CP080544">
    <property type="protein sequence ID" value="QYR53587.1"/>
    <property type="molecule type" value="Genomic_DNA"/>
</dbReference>
<feature type="transmembrane region" description="Helical" evidence="1">
    <location>
        <begin position="156"/>
        <end position="189"/>
    </location>
</feature>
<keyword evidence="1" id="KW-0812">Transmembrane</keyword>
<organism evidence="2 3">
    <name type="scientific">Lysobacter soyae</name>
    <dbReference type="NCBI Taxonomy" id="2764185"/>
    <lineage>
        <taxon>Bacteria</taxon>
        <taxon>Pseudomonadati</taxon>
        <taxon>Pseudomonadota</taxon>
        <taxon>Gammaproteobacteria</taxon>
        <taxon>Lysobacterales</taxon>
        <taxon>Lysobacteraceae</taxon>
        <taxon>Lysobacter</taxon>
    </lineage>
</organism>
<name>A0ABX8WRY1_9GAMM</name>
<dbReference type="Proteomes" id="UP000824755">
    <property type="component" value="Chromosome"/>
</dbReference>
<keyword evidence="1" id="KW-1133">Transmembrane helix</keyword>
<gene>
    <name evidence="2" type="ORF">H8L67_03570</name>
</gene>
<reference evidence="2 3" key="1">
    <citation type="submission" date="2021-08" db="EMBL/GenBank/DDBJ databases">
        <title>Lysobacter sp. strain CJ11 Genome sequencing and assembly.</title>
        <authorList>
            <person name="Kim I."/>
        </authorList>
    </citation>
    <scope>NUCLEOTIDE SEQUENCE [LARGE SCALE GENOMIC DNA]</scope>
    <source>
        <strain evidence="2 3">CJ11</strain>
    </source>
</reference>
<dbReference type="Gene3D" id="1.20.120.1760">
    <property type="match status" value="1"/>
</dbReference>
<evidence type="ECO:0000256" key="1">
    <source>
        <dbReference type="SAM" id="Phobius"/>
    </source>
</evidence>
<dbReference type="RefSeq" id="WP_220380395.1">
    <property type="nucleotide sequence ID" value="NZ_CP080544.1"/>
</dbReference>
<proteinExistence type="predicted"/>
<sequence>MISIYQIKPAFQRLLSPLLGGLDAAGVQPNHITLAALLISIAQGAALAVWPDSTWVLALYAPVLLVRMALDALDGMLARRKQLESRLGALLNELGDVLADIALYLPFACVIGIQPVLVVAVVLLAVVAEFTGVLAQVISGARGHQGPMGKSDRAFAFALLGILCALDISAVIRNGVLILVGLCLVWTIFNRCRAGLRSAEPQTP</sequence>
<keyword evidence="3" id="KW-1185">Reference proteome</keyword>
<keyword evidence="1" id="KW-0472">Membrane</keyword>
<accession>A0ABX8WRY1</accession>
<evidence type="ECO:0000313" key="2">
    <source>
        <dbReference type="EMBL" id="QYR53587.1"/>
    </source>
</evidence>
<dbReference type="InterPro" id="IPR043130">
    <property type="entry name" value="CDP-OH_PTrfase_TM_dom"/>
</dbReference>
<feature type="transmembrane region" description="Helical" evidence="1">
    <location>
        <begin position="113"/>
        <end position="135"/>
    </location>
</feature>
<dbReference type="Pfam" id="PF01066">
    <property type="entry name" value="CDP-OH_P_transf"/>
    <property type="match status" value="1"/>
</dbReference>
<dbReference type="InterPro" id="IPR000462">
    <property type="entry name" value="CDP-OH_P_trans"/>
</dbReference>